<reference evidence="2" key="2">
    <citation type="journal article" date="2002" name="Nature">
        <title>Sequence and analysis of rice chromosome 4.</title>
        <authorList>
            <person name="Feng Q."/>
            <person name="Zhang Y."/>
            <person name="Hao P."/>
            <person name="Wang S."/>
            <person name="Fu G."/>
            <person name="Huang Y."/>
            <person name="Li Y."/>
            <person name="Zhu J."/>
            <person name="Liu Y."/>
            <person name="Hu X."/>
            <person name="Jia P."/>
            <person name="Zhang Y."/>
            <person name="Zhao Q."/>
            <person name="Ying K."/>
            <person name="Yu S."/>
            <person name="Tang Y."/>
            <person name="Weng Q."/>
            <person name="Zhang L."/>
            <person name="Lu Y."/>
            <person name="Mu J."/>
            <person name="Lu Y."/>
            <person name="Zhang L.S."/>
            <person name="Yu Z."/>
            <person name="Fan D."/>
            <person name="Liu X."/>
            <person name="Lu T."/>
            <person name="Li C."/>
            <person name="Wu Y."/>
            <person name="Sun T."/>
            <person name="Lei H."/>
            <person name="Li T."/>
            <person name="Hu H."/>
            <person name="Guan J."/>
            <person name="Wu M."/>
            <person name="Zhang R."/>
            <person name="Zhou B."/>
            <person name="Chen Z."/>
            <person name="Chen L."/>
            <person name="Jin Z."/>
            <person name="Wang R."/>
            <person name="Yin H."/>
            <person name="Cai Z."/>
            <person name="Ren S."/>
            <person name="Lv G."/>
            <person name="Gu W."/>
            <person name="Zhu G."/>
            <person name="Tu Y."/>
            <person name="Jia J."/>
            <person name="Zhang Y."/>
            <person name="Chen J."/>
            <person name="Kang H."/>
            <person name="Chen X."/>
            <person name="Shao C."/>
            <person name="Sun Y."/>
            <person name="Hu Q."/>
            <person name="Zhang X."/>
            <person name="Zhang W."/>
            <person name="Wang L."/>
            <person name="Ding C."/>
            <person name="Sheng H."/>
            <person name="Gu J."/>
            <person name="Chen S."/>
            <person name="Ni L."/>
            <person name="Zhu F."/>
            <person name="Chen W."/>
            <person name="Lan L."/>
            <person name="Lai Y."/>
            <person name="Cheng Z."/>
            <person name="Gu M."/>
            <person name="Jiang J."/>
            <person name="Li J."/>
            <person name="Hong G."/>
            <person name="Xue Y."/>
            <person name="Han B."/>
        </authorList>
    </citation>
    <scope>NUCLEOTIDE SEQUENCE</scope>
</reference>
<sequence>MMTGAGEEATRAAGSGCTETRTACSTPLQCRRQRRRREMTSRRGGTMMTTTNTGGVRSKGRRGRGRPCCSDAGGGDGDVGRRTGTAEEAAEGDVDEEEGEAGAGDGVPVKQRSSWRRGQRCDVDGGDGDVQEPTEDGEVLDADEEATPASFGRGGGDAGDEGGVAEPREVVATSTGAQAGRQRRLEVDVTLDQRAAEFEARAKELDARARSGGAAAGDGDLAARLAAAEHTIAELQGALDSSAGEVEALRLMGEVGPGMLRDAVSRLDRAGRQAGLWGGRTAKYAANQGGLAQRLSEMAGTIQRLPEELEETIKSSSRDLARGAVELVLASYQARDPDFSP</sequence>
<evidence type="ECO:0000256" key="1">
    <source>
        <dbReference type="SAM" id="MobiDB-lite"/>
    </source>
</evidence>
<name>Q7XUZ5_ORYSJ</name>
<feature type="compositionally biased region" description="Acidic residues" evidence="1">
    <location>
        <begin position="124"/>
        <end position="146"/>
    </location>
</feature>
<dbReference type="PANTHER" id="PTHR33026">
    <property type="entry name" value="OS06G0360600 PROTEIN"/>
    <property type="match status" value="1"/>
</dbReference>
<accession>Q7X6W5</accession>
<accession>Q7XUZ5</accession>
<feature type="compositionally biased region" description="Polar residues" evidence="1">
    <location>
        <begin position="17"/>
        <end position="28"/>
    </location>
</feature>
<evidence type="ECO:0000313" key="3">
    <source>
        <dbReference type="EMBL" id="CAD41026.1"/>
    </source>
</evidence>
<reference evidence="3" key="1">
    <citation type="submission" date="2001-09" db="EMBL/GenBank/DDBJ databases">
        <authorList>
            <person name="Fu G."/>
            <person name="Wang S.Y."/>
            <person name="Ren S.X."/>
            <person name="Lv G."/>
            <person name="Lin W."/>
            <person name="Gu W.Q."/>
            <person name="Zhu G.F."/>
            <person name="Tu Y.F."/>
            <person name="Jia J."/>
            <person name="Yin H.F."/>
            <person name="Zhang Y."/>
            <person name="Cai Z."/>
            <person name="Chen J."/>
            <person name="Kang H."/>
            <person name="Chen X.Y."/>
            <person name="Shao Y."/>
            <person name="Sun Y."/>
            <person name="Hu Q.P."/>
            <person name="Zhang X.L."/>
            <person name="Zhang W."/>
            <person name="Wang L.J."/>
            <person name="Ding C.W."/>
            <person name="Sheng H.H."/>
            <person name="Gu J.L."/>
            <person name="Chen S.T."/>
            <person name="Ni L."/>
            <person name="Zhu F.H."/>
            <person name="Han B."/>
            <person name="Feng Q."/>
            <person name="Huang Y.C."/>
            <person name="Li Y."/>
            <person name="Zhu J.J."/>
            <person name="Zhao Q."/>
            <person name="Hu X."/>
            <person name="Liu Y.L."/>
            <person name="Mu J."/>
            <person name="Yu Z."/>
            <person name="Chen L."/>
            <person name="Fan D.L."/>
            <person name="Weng Q.J."/>
            <person name="Zhang L."/>
            <person name="Lu Y.Q."/>
            <person name="Yu S.L."/>
            <person name="Liu X.H."/>
            <person name="Lu T.T."/>
            <person name="Zhang Y.J."/>
            <person name="Lu Y."/>
            <person name="Li C."/>
            <person name="Li T."/>
            <person name="Zhang Y."/>
            <person name="Hu H."/>
            <person name="Jia P.X."/>
            <person name="Qian Y.M."/>
            <person name="Ying K."/>
            <person name="Zhou B."/>
            <person name="Chen Z.H."/>
            <person name="Hao P."/>
            <person name="Zhang L."/>
            <person name="Wu M."/>
            <person name="Zhang R.Q."/>
            <person name="Guan J.P."/>
            <person name="Hong G.F."/>
        </authorList>
    </citation>
    <scope>NUCLEOTIDE SEQUENCE</scope>
</reference>
<proteinExistence type="predicted"/>
<gene>
    <name evidence="2" type="ORF">OSJNBa0088K19.11</name>
    <name evidence="3" type="ORF">OSJNBb0086G13.4</name>
</gene>
<dbReference type="AlphaFoldDB" id="Q7XUZ5"/>
<evidence type="ECO:0000313" key="2">
    <source>
        <dbReference type="EMBL" id="CAD40912.2"/>
    </source>
</evidence>
<feature type="compositionally biased region" description="Low complexity" evidence="1">
    <location>
        <begin position="1"/>
        <end position="16"/>
    </location>
</feature>
<evidence type="ECO:0000313" key="4">
    <source>
        <dbReference type="Proteomes" id="UP000000763"/>
    </source>
</evidence>
<dbReference type="EMBL" id="AL606706">
    <property type="protein sequence ID" value="CAD41026.1"/>
    <property type="molecule type" value="Genomic_DNA"/>
</dbReference>
<feature type="region of interest" description="Disordered" evidence="1">
    <location>
        <begin position="1"/>
        <end position="165"/>
    </location>
</feature>
<reference evidence="4" key="4">
    <citation type="journal article" date="2008" name="Nucleic Acids Res.">
        <title>The rice annotation project database (RAP-DB): 2008 update.</title>
        <authorList>
            <consortium name="The rice annotation project (RAP)"/>
        </authorList>
    </citation>
    <scope>GENOME REANNOTATION</scope>
    <source>
        <strain evidence="4">cv. Nipponbare</strain>
    </source>
</reference>
<dbReference type="Proteomes" id="UP000000763">
    <property type="component" value="Chromosome 4"/>
</dbReference>
<feature type="compositionally biased region" description="Low complexity" evidence="1">
    <location>
        <begin position="42"/>
        <end position="56"/>
    </location>
</feature>
<organism evidence="2 4">
    <name type="scientific">Oryza sativa subsp. japonica</name>
    <name type="common">Rice</name>
    <dbReference type="NCBI Taxonomy" id="39947"/>
    <lineage>
        <taxon>Eukaryota</taxon>
        <taxon>Viridiplantae</taxon>
        <taxon>Streptophyta</taxon>
        <taxon>Embryophyta</taxon>
        <taxon>Tracheophyta</taxon>
        <taxon>Spermatophyta</taxon>
        <taxon>Magnoliopsida</taxon>
        <taxon>Liliopsida</taxon>
        <taxon>Poales</taxon>
        <taxon>Poaceae</taxon>
        <taxon>BOP clade</taxon>
        <taxon>Oryzoideae</taxon>
        <taxon>Oryzeae</taxon>
        <taxon>Oryzinae</taxon>
        <taxon>Oryza</taxon>
        <taxon>Oryza sativa</taxon>
    </lineage>
</organism>
<dbReference type="EMBL" id="AL606626">
    <property type="protein sequence ID" value="CAD40912.2"/>
    <property type="molecule type" value="Genomic_DNA"/>
</dbReference>
<feature type="compositionally biased region" description="Acidic residues" evidence="1">
    <location>
        <begin position="88"/>
        <end position="100"/>
    </location>
</feature>
<reference evidence="4" key="3">
    <citation type="journal article" date="2005" name="Nature">
        <title>The map-based sequence of the rice genome.</title>
        <authorList>
            <consortium name="International rice genome sequencing project (IRGSP)"/>
            <person name="Matsumoto T."/>
            <person name="Wu J."/>
            <person name="Kanamori H."/>
            <person name="Katayose Y."/>
            <person name="Fujisawa M."/>
            <person name="Namiki N."/>
            <person name="Mizuno H."/>
            <person name="Yamamoto K."/>
            <person name="Antonio B.A."/>
            <person name="Baba T."/>
            <person name="Sakata K."/>
            <person name="Nagamura Y."/>
            <person name="Aoki H."/>
            <person name="Arikawa K."/>
            <person name="Arita K."/>
            <person name="Bito T."/>
            <person name="Chiden Y."/>
            <person name="Fujitsuka N."/>
            <person name="Fukunaka R."/>
            <person name="Hamada M."/>
            <person name="Harada C."/>
            <person name="Hayashi A."/>
            <person name="Hijishita S."/>
            <person name="Honda M."/>
            <person name="Hosokawa S."/>
            <person name="Ichikawa Y."/>
            <person name="Idonuma A."/>
            <person name="Iijima M."/>
            <person name="Ikeda M."/>
            <person name="Ikeno M."/>
            <person name="Ito K."/>
            <person name="Ito S."/>
            <person name="Ito T."/>
            <person name="Ito Y."/>
            <person name="Ito Y."/>
            <person name="Iwabuchi A."/>
            <person name="Kamiya K."/>
            <person name="Karasawa W."/>
            <person name="Kurita K."/>
            <person name="Katagiri S."/>
            <person name="Kikuta A."/>
            <person name="Kobayashi H."/>
            <person name="Kobayashi N."/>
            <person name="Machita K."/>
            <person name="Maehara T."/>
            <person name="Masukawa M."/>
            <person name="Mizubayashi T."/>
            <person name="Mukai Y."/>
            <person name="Nagasaki H."/>
            <person name="Nagata Y."/>
            <person name="Naito S."/>
            <person name="Nakashima M."/>
            <person name="Nakama Y."/>
            <person name="Nakamichi Y."/>
            <person name="Nakamura M."/>
            <person name="Meguro A."/>
            <person name="Negishi M."/>
            <person name="Ohta I."/>
            <person name="Ohta T."/>
            <person name="Okamoto M."/>
            <person name="Ono N."/>
            <person name="Saji S."/>
            <person name="Sakaguchi M."/>
            <person name="Sakai K."/>
            <person name="Shibata M."/>
            <person name="Shimokawa T."/>
            <person name="Song J."/>
            <person name="Takazaki Y."/>
            <person name="Terasawa K."/>
            <person name="Tsugane M."/>
            <person name="Tsuji K."/>
            <person name="Ueda S."/>
            <person name="Waki K."/>
            <person name="Yamagata H."/>
            <person name="Yamamoto M."/>
            <person name="Yamamoto S."/>
            <person name="Yamane H."/>
            <person name="Yoshiki S."/>
            <person name="Yoshihara R."/>
            <person name="Yukawa K."/>
            <person name="Zhong H."/>
            <person name="Yano M."/>
            <person name="Yuan Q."/>
            <person name="Ouyang S."/>
            <person name="Liu J."/>
            <person name="Jones K.M."/>
            <person name="Gansberger K."/>
            <person name="Moffat K."/>
            <person name="Hill J."/>
            <person name="Bera J."/>
            <person name="Fadrosh D."/>
            <person name="Jin S."/>
            <person name="Johri S."/>
            <person name="Kim M."/>
            <person name="Overton L."/>
            <person name="Reardon M."/>
            <person name="Tsitrin T."/>
            <person name="Vuong H."/>
            <person name="Weaver B."/>
            <person name="Ciecko A."/>
            <person name="Tallon L."/>
            <person name="Jackson J."/>
            <person name="Pai G."/>
            <person name="Aken S.V."/>
            <person name="Utterback T."/>
            <person name="Reidmuller S."/>
            <person name="Feldblyum T."/>
            <person name="Hsiao J."/>
            <person name="Zismann V."/>
            <person name="Iobst S."/>
            <person name="de Vazeille A.R."/>
            <person name="Buell C.R."/>
            <person name="Ying K."/>
            <person name="Li Y."/>
            <person name="Lu T."/>
            <person name="Huang Y."/>
            <person name="Zhao Q."/>
            <person name="Feng Q."/>
            <person name="Zhang L."/>
            <person name="Zhu J."/>
            <person name="Weng Q."/>
            <person name="Mu J."/>
            <person name="Lu Y."/>
            <person name="Fan D."/>
            <person name="Liu Y."/>
            <person name="Guan J."/>
            <person name="Zhang Y."/>
            <person name="Yu S."/>
            <person name="Liu X."/>
            <person name="Zhang Y."/>
            <person name="Hong G."/>
            <person name="Han B."/>
            <person name="Choisne N."/>
            <person name="Demange N."/>
            <person name="Orjeda G."/>
            <person name="Samain S."/>
            <person name="Cattolico L."/>
            <person name="Pelletier E."/>
            <person name="Couloux A."/>
            <person name="Segurens B."/>
            <person name="Wincker P."/>
            <person name="D'Hont A."/>
            <person name="Scarpelli C."/>
            <person name="Weissenbach J."/>
            <person name="Salanoubat M."/>
            <person name="Quetier F."/>
            <person name="Yu Y."/>
            <person name="Kim H.R."/>
            <person name="Rambo T."/>
            <person name="Currie J."/>
            <person name="Collura K."/>
            <person name="Luo M."/>
            <person name="Yang T."/>
            <person name="Ammiraju J.S.S."/>
            <person name="Engler F."/>
            <person name="Soderlund C."/>
            <person name="Wing R.A."/>
            <person name="Palmer L.E."/>
            <person name="de la Bastide M."/>
            <person name="Spiegel L."/>
            <person name="Nascimento L."/>
            <person name="Zutavern T."/>
            <person name="O'Shaughnessy A."/>
            <person name="Dike S."/>
            <person name="Dedhia N."/>
            <person name="Preston R."/>
            <person name="Balija V."/>
            <person name="McCombie W.R."/>
            <person name="Chow T."/>
            <person name="Chen H."/>
            <person name="Chung M."/>
            <person name="Chen C."/>
            <person name="Shaw J."/>
            <person name="Wu H."/>
            <person name="Hsiao K."/>
            <person name="Chao Y."/>
            <person name="Chu M."/>
            <person name="Cheng C."/>
            <person name="Hour A."/>
            <person name="Lee P."/>
            <person name="Lin S."/>
            <person name="Lin Y."/>
            <person name="Liou J."/>
            <person name="Liu S."/>
            <person name="Hsing Y."/>
            <person name="Raghuvanshi S."/>
            <person name="Mohanty A."/>
            <person name="Bharti A.K."/>
            <person name="Gaur A."/>
            <person name="Gupta V."/>
            <person name="Kumar D."/>
            <person name="Ravi V."/>
            <person name="Vij S."/>
            <person name="Kapur A."/>
            <person name="Khurana P."/>
            <person name="Khurana P."/>
            <person name="Khurana J.P."/>
            <person name="Tyagi A.K."/>
            <person name="Gaikwad K."/>
            <person name="Singh A."/>
            <person name="Dalal V."/>
            <person name="Srivastava S."/>
            <person name="Dixit A."/>
            <person name="Pal A.K."/>
            <person name="Ghazi I.A."/>
            <person name="Yadav M."/>
            <person name="Pandit A."/>
            <person name="Bhargava A."/>
            <person name="Sureshbabu K."/>
            <person name="Batra K."/>
            <person name="Sharma T.R."/>
            <person name="Mohapatra T."/>
            <person name="Singh N.K."/>
            <person name="Messing J."/>
            <person name="Nelson A.B."/>
            <person name="Fuks G."/>
            <person name="Kavchok S."/>
            <person name="Keizer G."/>
            <person name="Linton E."/>
            <person name="Llaca V."/>
            <person name="Song R."/>
            <person name="Tanyolac B."/>
            <person name="Young S."/>
            <person name="Ho-Il K."/>
            <person name="Hahn J.H."/>
            <person name="Sangsakoo G."/>
            <person name="Vanavichit A."/>
            <person name="de Mattos Luiz.A.T."/>
            <person name="Zimmer P.D."/>
            <person name="Malone G."/>
            <person name="Dellagostin O."/>
            <person name="de Oliveira A.C."/>
            <person name="Bevan M."/>
            <person name="Bancroft I."/>
            <person name="Minx P."/>
            <person name="Cordum H."/>
            <person name="Wilson R."/>
            <person name="Cheng Z."/>
            <person name="Jin W."/>
            <person name="Jiang J."/>
            <person name="Leong S.A."/>
            <person name="Iwama H."/>
            <person name="Gojobori T."/>
            <person name="Itoh T."/>
            <person name="Niimura Y."/>
            <person name="Fujii Y."/>
            <person name="Habara T."/>
            <person name="Sakai H."/>
            <person name="Sato Y."/>
            <person name="Wilson G."/>
            <person name="Kumar K."/>
            <person name="McCouch S."/>
            <person name="Juretic N."/>
            <person name="Hoen D."/>
            <person name="Wright S."/>
            <person name="Bruskiewich R."/>
            <person name="Bureau T."/>
            <person name="Miyao A."/>
            <person name="Hirochika H."/>
            <person name="Nishikawa T."/>
            <person name="Kadowaki K."/>
            <person name="Sugiura M."/>
            <person name="Burr B."/>
            <person name="Sasaki T."/>
        </authorList>
    </citation>
    <scope>NUCLEOTIDE SEQUENCE [LARGE SCALE GENOMIC DNA]</scope>
    <source>
        <strain evidence="4">cv. Nipponbare</strain>
    </source>
</reference>
<protein>
    <submittedName>
        <fullName evidence="2">OSJNBa0088K19.11 protein</fullName>
    </submittedName>
    <submittedName>
        <fullName evidence="3">OSJNBb0086G13.4 protein</fullName>
    </submittedName>
</protein>
<dbReference type="PANTHER" id="PTHR33026:SF7">
    <property type="entry name" value="OS03G0100275 PROTEIN"/>
    <property type="match status" value="1"/>
</dbReference>